<dbReference type="SMART" id="SM00304">
    <property type="entry name" value="HAMP"/>
    <property type="match status" value="1"/>
</dbReference>
<evidence type="ECO:0000256" key="8">
    <source>
        <dbReference type="SAM" id="Phobius"/>
    </source>
</evidence>
<evidence type="ECO:0000256" key="1">
    <source>
        <dbReference type="ARBA" id="ARBA00004429"/>
    </source>
</evidence>
<feature type="domain" description="T-SNARE coiled-coil homology" evidence="10">
    <location>
        <begin position="328"/>
        <end position="390"/>
    </location>
</feature>
<dbReference type="InterPro" id="IPR004089">
    <property type="entry name" value="MCPsignal_dom"/>
</dbReference>
<name>A0ABX3ZH53_9BACL</name>
<comment type="subcellular location">
    <subcellularLocation>
        <location evidence="1">Cell inner membrane</location>
        <topology evidence="1">Multi-pass membrane protein</topology>
    </subcellularLocation>
</comment>
<keyword evidence="3" id="KW-0997">Cell inner membrane</keyword>
<evidence type="ECO:0000256" key="7">
    <source>
        <dbReference type="PROSITE-ProRule" id="PRU00284"/>
    </source>
</evidence>
<feature type="domain" description="Methyl-accepting transducer" evidence="9">
    <location>
        <begin position="295"/>
        <end position="531"/>
    </location>
</feature>
<keyword evidence="4 8" id="KW-0472">Membrane</keyword>
<evidence type="ECO:0000313" key="12">
    <source>
        <dbReference type="EMBL" id="OUZ39039.1"/>
    </source>
</evidence>
<keyword evidence="8" id="KW-0812">Transmembrane</keyword>
<gene>
    <name evidence="12" type="ORF">CBM15_09230</name>
</gene>
<dbReference type="PANTHER" id="PTHR32089:SF112">
    <property type="entry name" value="LYSOZYME-LIKE PROTEIN-RELATED"/>
    <property type="match status" value="1"/>
</dbReference>
<evidence type="ECO:0000259" key="11">
    <source>
        <dbReference type="PROSITE" id="PS50885"/>
    </source>
</evidence>
<dbReference type="EMBL" id="NHNT01000005">
    <property type="protein sequence ID" value="OUZ39039.1"/>
    <property type="molecule type" value="Genomic_DNA"/>
</dbReference>
<evidence type="ECO:0000256" key="3">
    <source>
        <dbReference type="ARBA" id="ARBA00022519"/>
    </source>
</evidence>
<feature type="transmembrane region" description="Helical" evidence="8">
    <location>
        <begin position="12"/>
        <end position="33"/>
    </location>
</feature>
<dbReference type="SMART" id="SM00283">
    <property type="entry name" value="MA"/>
    <property type="match status" value="1"/>
</dbReference>
<dbReference type="PROSITE" id="PS50111">
    <property type="entry name" value="CHEMOTAXIS_TRANSDUC_2"/>
    <property type="match status" value="1"/>
</dbReference>
<comment type="caution">
    <text evidence="12">The sequence shown here is derived from an EMBL/GenBank/DDBJ whole genome shotgun (WGS) entry which is preliminary data.</text>
</comment>
<dbReference type="Proteomes" id="UP000196594">
    <property type="component" value="Unassembled WGS sequence"/>
</dbReference>
<dbReference type="InterPro" id="IPR000727">
    <property type="entry name" value="T_SNARE_dom"/>
</dbReference>
<organism evidence="12 13">
    <name type="scientific">Solibacillus kalamii</name>
    <dbReference type="NCBI Taxonomy" id="1748298"/>
    <lineage>
        <taxon>Bacteria</taxon>
        <taxon>Bacillati</taxon>
        <taxon>Bacillota</taxon>
        <taxon>Bacilli</taxon>
        <taxon>Bacillales</taxon>
        <taxon>Caryophanaceae</taxon>
        <taxon>Solibacillus</taxon>
    </lineage>
</organism>
<feature type="transmembrane region" description="Helical" evidence="8">
    <location>
        <begin position="206"/>
        <end position="224"/>
    </location>
</feature>
<keyword evidence="8" id="KW-1133">Transmembrane helix</keyword>
<dbReference type="InterPro" id="IPR003660">
    <property type="entry name" value="HAMP_dom"/>
</dbReference>
<dbReference type="RefSeq" id="WP_008408780.1">
    <property type="nucleotide sequence ID" value="NZ_JAFBEY010000001.1"/>
</dbReference>
<evidence type="ECO:0000313" key="13">
    <source>
        <dbReference type="Proteomes" id="UP000196594"/>
    </source>
</evidence>
<keyword evidence="5 7" id="KW-0807">Transducer</keyword>
<dbReference type="SUPFAM" id="SSF58104">
    <property type="entry name" value="Methyl-accepting chemotaxis protein (MCP) signaling domain"/>
    <property type="match status" value="1"/>
</dbReference>
<dbReference type="Gene3D" id="6.10.340.10">
    <property type="match status" value="1"/>
</dbReference>
<dbReference type="Gene3D" id="1.10.287.950">
    <property type="entry name" value="Methyl-accepting chemotaxis protein"/>
    <property type="match status" value="1"/>
</dbReference>
<dbReference type="Pfam" id="PF00672">
    <property type="entry name" value="HAMP"/>
    <property type="match status" value="1"/>
</dbReference>
<protein>
    <submittedName>
        <fullName evidence="12">Methyl-accepting chemotaxis protein</fullName>
    </submittedName>
</protein>
<dbReference type="Pfam" id="PF00015">
    <property type="entry name" value="MCPsignal"/>
    <property type="match status" value="1"/>
</dbReference>
<sequence>MFKNMTFFKRSMLSTVSGIILISIFLIGVSYFIQGSLLKDQLRSQTKAISESWYEQMEGSDIADLTKNPDITSKTHVEYTDMFDKMSEYNPSVSHGYIFGTELSGANGNETSLISFDSELWEAFSSEGMVVGDMYEQPGLVVEGLKKLKESNEPQFTEVYSDDFGTWLTFMYPIFDSNNELFAYYAIDVDASSINKGQMDLLKMSLLVLAVLLVLFILAQYFVIKKQLKPLQFLLVGINKASNGDLKSDLPEGTDELGTVNASFNNMIGSLNNTVSGVSDSASSLKAGAMDLESSFKATYESSEKITNSVNSMQVTLKGQETSIEEAAFSMEDMSKQVQDIATNVSDVYRYSEEVMSFTENGKELTDKVSNQMESINVDVEESNRTIQTLVQLSDEIGSILTVINSISSNTNLLALNASIEAARAGEHGKGFAVVAQEVKQLSEQSAQSTEDIRELVNRVRTSVRETETVMSSIQKEVSAGKELTVETSEMFNKILNFNNDISAKLQSVSGSAEEISAGVEETTAMMVTLSSNAKEILEGYEGIVENIEDQQTALGTIGGMSEKLINTSEHLEDIVSQYNK</sequence>
<dbReference type="PANTHER" id="PTHR32089">
    <property type="entry name" value="METHYL-ACCEPTING CHEMOTAXIS PROTEIN MCPB"/>
    <property type="match status" value="1"/>
</dbReference>
<evidence type="ECO:0000256" key="6">
    <source>
        <dbReference type="ARBA" id="ARBA00029447"/>
    </source>
</evidence>
<evidence type="ECO:0000259" key="9">
    <source>
        <dbReference type="PROSITE" id="PS50111"/>
    </source>
</evidence>
<evidence type="ECO:0000256" key="2">
    <source>
        <dbReference type="ARBA" id="ARBA00022475"/>
    </source>
</evidence>
<keyword evidence="2" id="KW-1003">Cell membrane</keyword>
<dbReference type="PROSITE" id="PS50192">
    <property type="entry name" value="T_SNARE"/>
    <property type="match status" value="1"/>
</dbReference>
<evidence type="ECO:0000256" key="5">
    <source>
        <dbReference type="ARBA" id="ARBA00023224"/>
    </source>
</evidence>
<accession>A0ABX3ZH53</accession>
<comment type="similarity">
    <text evidence="6">Belongs to the methyl-accepting chemotaxis (MCP) protein family.</text>
</comment>
<dbReference type="PROSITE" id="PS50885">
    <property type="entry name" value="HAMP"/>
    <property type="match status" value="1"/>
</dbReference>
<dbReference type="CDD" id="cd11386">
    <property type="entry name" value="MCP_signal"/>
    <property type="match status" value="1"/>
</dbReference>
<dbReference type="CDD" id="cd06225">
    <property type="entry name" value="HAMP"/>
    <property type="match status" value="1"/>
</dbReference>
<evidence type="ECO:0000259" key="10">
    <source>
        <dbReference type="PROSITE" id="PS50192"/>
    </source>
</evidence>
<keyword evidence="13" id="KW-1185">Reference proteome</keyword>
<feature type="domain" description="HAMP" evidence="11">
    <location>
        <begin position="225"/>
        <end position="276"/>
    </location>
</feature>
<reference evidence="12 13" key="1">
    <citation type="journal article" date="2017" name="Int. J. Syst. Evol. Microbiol.">
        <title>Solibacillus kalamii sp. nov., isolated from a high-efficiency particulate arrestance filter system used in the International Space Station.</title>
        <authorList>
            <person name="Checinska Sielaff A."/>
            <person name="Kumar R.M."/>
            <person name="Pal D."/>
            <person name="Mayilraj S."/>
            <person name="Venkateswaran K."/>
        </authorList>
    </citation>
    <scope>NUCLEOTIDE SEQUENCE [LARGE SCALE GENOMIC DNA]</scope>
    <source>
        <strain evidence="12 13">ISSFR-015</strain>
    </source>
</reference>
<proteinExistence type="inferred from homology"/>
<evidence type="ECO:0000256" key="4">
    <source>
        <dbReference type="ARBA" id="ARBA00023136"/>
    </source>
</evidence>